<feature type="transmembrane region" description="Helical" evidence="7">
    <location>
        <begin position="314"/>
        <end position="334"/>
    </location>
</feature>
<dbReference type="InterPro" id="IPR020846">
    <property type="entry name" value="MFS_dom"/>
</dbReference>
<evidence type="ECO:0000256" key="6">
    <source>
        <dbReference type="ARBA" id="ARBA00023136"/>
    </source>
</evidence>
<feature type="transmembrane region" description="Helical" evidence="7">
    <location>
        <begin position="207"/>
        <end position="224"/>
    </location>
</feature>
<feature type="transmembrane region" description="Helical" evidence="7">
    <location>
        <begin position="145"/>
        <end position="165"/>
    </location>
</feature>
<feature type="transmembrane region" description="Helical" evidence="7">
    <location>
        <begin position="407"/>
        <end position="428"/>
    </location>
</feature>
<feature type="transmembrane region" description="Helical" evidence="7">
    <location>
        <begin position="274"/>
        <end position="294"/>
    </location>
</feature>
<feature type="transmembrane region" description="Helical" evidence="7">
    <location>
        <begin position="366"/>
        <end position="386"/>
    </location>
</feature>
<comment type="subcellular location">
    <subcellularLocation>
        <location evidence="1">Cell membrane</location>
        <topology evidence="1">Multi-pass membrane protein</topology>
    </subcellularLocation>
</comment>
<organism evidence="9 10">
    <name type="scientific">Pseudomonas putida ND6</name>
    <dbReference type="NCBI Taxonomy" id="231023"/>
    <lineage>
        <taxon>Bacteria</taxon>
        <taxon>Pseudomonadati</taxon>
        <taxon>Pseudomonadota</taxon>
        <taxon>Gammaproteobacteria</taxon>
        <taxon>Pseudomonadales</taxon>
        <taxon>Pseudomonadaceae</taxon>
        <taxon>Pseudomonas</taxon>
    </lineage>
</organism>
<dbReference type="GO" id="GO:0005886">
    <property type="term" value="C:plasma membrane"/>
    <property type="evidence" value="ECO:0007669"/>
    <property type="project" value="UniProtKB-SubCell"/>
</dbReference>
<dbReference type="Gene3D" id="1.20.1720.10">
    <property type="entry name" value="Multidrug resistance protein D"/>
    <property type="match status" value="1"/>
</dbReference>
<feature type="transmembrane region" description="Helical" evidence="7">
    <location>
        <begin position="171"/>
        <end position="195"/>
    </location>
</feature>
<dbReference type="AlphaFoldDB" id="I3V0E6"/>
<feature type="domain" description="Major facilitator superfamily (MFS) profile" evidence="8">
    <location>
        <begin position="21"/>
        <end position="502"/>
    </location>
</feature>
<dbReference type="CDD" id="cd17321">
    <property type="entry name" value="MFS_MMR_MDR_like"/>
    <property type="match status" value="1"/>
</dbReference>
<dbReference type="SUPFAM" id="SSF103473">
    <property type="entry name" value="MFS general substrate transporter"/>
    <property type="match status" value="1"/>
</dbReference>
<dbReference type="Pfam" id="PF07690">
    <property type="entry name" value="MFS_1"/>
    <property type="match status" value="1"/>
</dbReference>
<evidence type="ECO:0000313" key="9">
    <source>
        <dbReference type="EMBL" id="AFK71217.1"/>
    </source>
</evidence>
<feature type="transmembrane region" description="Helical" evidence="7">
    <location>
        <begin position="87"/>
        <end position="106"/>
    </location>
</feature>
<keyword evidence="4 7" id="KW-0812">Transmembrane</keyword>
<name>I3V0E6_PSEPU</name>
<evidence type="ECO:0000256" key="2">
    <source>
        <dbReference type="ARBA" id="ARBA00022448"/>
    </source>
</evidence>
<evidence type="ECO:0000256" key="5">
    <source>
        <dbReference type="ARBA" id="ARBA00022989"/>
    </source>
</evidence>
<evidence type="ECO:0000256" key="1">
    <source>
        <dbReference type="ARBA" id="ARBA00004651"/>
    </source>
</evidence>
<accession>I3V0E6</accession>
<dbReference type="GO" id="GO:0022857">
    <property type="term" value="F:transmembrane transporter activity"/>
    <property type="evidence" value="ECO:0007669"/>
    <property type="project" value="InterPro"/>
</dbReference>
<dbReference type="PROSITE" id="PS50850">
    <property type="entry name" value="MFS"/>
    <property type="match status" value="1"/>
</dbReference>
<feature type="transmembrane region" description="Helical" evidence="7">
    <location>
        <begin position="112"/>
        <end position="133"/>
    </location>
</feature>
<keyword evidence="5 7" id="KW-1133">Transmembrane helix</keyword>
<feature type="transmembrane region" description="Helical" evidence="7">
    <location>
        <begin position="481"/>
        <end position="500"/>
    </location>
</feature>
<keyword evidence="6 7" id="KW-0472">Membrane</keyword>
<evidence type="ECO:0000256" key="4">
    <source>
        <dbReference type="ARBA" id="ARBA00022692"/>
    </source>
</evidence>
<dbReference type="Proteomes" id="UP000005268">
    <property type="component" value="Chromosome"/>
</dbReference>
<evidence type="ECO:0000256" key="3">
    <source>
        <dbReference type="ARBA" id="ARBA00022475"/>
    </source>
</evidence>
<dbReference type="Gene3D" id="1.20.1250.20">
    <property type="entry name" value="MFS general substrate transporter like domains"/>
    <property type="match status" value="1"/>
</dbReference>
<dbReference type="PRINTS" id="PR01036">
    <property type="entry name" value="TCRTETB"/>
</dbReference>
<reference evidence="9 10" key="1">
    <citation type="journal article" date="2012" name="J. Bacteriol.">
        <title>Complete Genome Sequence of the Naphthalene-Degrading Pseudomonas putida Strain ND6.</title>
        <authorList>
            <person name="Li S."/>
            <person name="Zhao H."/>
            <person name="Li Y."/>
            <person name="Niu S."/>
            <person name="Cai B."/>
        </authorList>
    </citation>
    <scope>NUCLEOTIDE SEQUENCE [LARGE SCALE GENOMIC DNA]</scope>
    <source>
        <strain evidence="9 10">ND6</strain>
    </source>
</reference>
<sequence length="514" mass="53743">MIGLIKAGRMPMFNTYQRWLVLAVLSFALLLVAIDMTVLYIALPTLTHALGASTSEKLWIINMYPLVVAGLLLGAGTLGDRIGHQRLFVIGLVLFGAASLLAAFAPSSALLILARGALGVGAAAMMPATLAIISLTFEDERERGFAIGVWTAVASGGAAIGPLIGGALLEHFWWGSVFLINVPIVLVALVLSLLLIRNMQQANAGPWDLLGSLQAMVGLISLAYLIKEFAKPEPSLVAALGALAICAGFGWMFVRGQRKRGFPLIDLQIFRSPAFSSAVIASLAAAGCLMGINLVLSQRLQLVVGLSPLETGLYFLPLSVGAIVAGPLSGWLLPKVRCDRFLVLALLIYAGAIGLFMYSFSQSVALQLLLLFVMGACVGASMTGASTTIMASAPPERAGMAASAEEISYELGGGLGIAFMGSLMSVVYSRSLVVPEQAADAARLQDGIDSALAAAAQMPAPLGQEIAVNARLAFDQAVSSVMMATVGVLVVIALLVFVNFRRYSTVSAEQQVSS</sequence>
<keyword evidence="2" id="KW-0813">Transport</keyword>
<dbReference type="InterPro" id="IPR036259">
    <property type="entry name" value="MFS_trans_sf"/>
</dbReference>
<proteinExistence type="predicted"/>
<dbReference type="PANTHER" id="PTHR42718:SF47">
    <property type="entry name" value="METHYL VIOLOGEN RESISTANCE PROTEIN SMVA"/>
    <property type="match status" value="1"/>
</dbReference>
<evidence type="ECO:0000313" key="10">
    <source>
        <dbReference type="Proteomes" id="UP000005268"/>
    </source>
</evidence>
<evidence type="ECO:0000259" key="8">
    <source>
        <dbReference type="PROSITE" id="PS50850"/>
    </source>
</evidence>
<dbReference type="PANTHER" id="PTHR42718">
    <property type="entry name" value="MAJOR FACILITATOR SUPERFAMILY MULTIDRUG TRANSPORTER MFSC"/>
    <property type="match status" value="1"/>
</dbReference>
<dbReference type="KEGG" id="ppi:YSA_08224"/>
<dbReference type="InterPro" id="IPR011701">
    <property type="entry name" value="MFS"/>
</dbReference>
<gene>
    <name evidence="9" type="ORF">YSA_08224</name>
</gene>
<feature type="transmembrane region" description="Helical" evidence="7">
    <location>
        <begin position="236"/>
        <end position="254"/>
    </location>
</feature>
<dbReference type="PATRIC" id="fig|231023.4.peg.3956"/>
<keyword evidence="3" id="KW-1003">Cell membrane</keyword>
<dbReference type="HOGENOM" id="CLU_000960_28_2_6"/>
<feature type="transmembrane region" description="Helical" evidence="7">
    <location>
        <begin position="59"/>
        <end position="78"/>
    </location>
</feature>
<evidence type="ECO:0000256" key="7">
    <source>
        <dbReference type="SAM" id="Phobius"/>
    </source>
</evidence>
<dbReference type="EMBL" id="CP003588">
    <property type="protein sequence ID" value="AFK71217.1"/>
    <property type="molecule type" value="Genomic_DNA"/>
</dbReference>
<feature type="transmembrane region" description="Helical" evidence="7">
    <location>
        <begin position="341"/>
        <end position="360"/>
    </location>
</feature>
<protein>
    <submittedName>
        <fullName evidence="9">Major facilitator transporter</fullName>
    </submittedName>
</protein>